<feature type="binding site" evidence="10">
    <location>
        <position position="50"/>
    </location>
    <ligand>
        <name>FAD</name>
        <dbReference type="ChEBI" id="CHEBI:57692"/>
    </ligand>
</feature>
<dbReference type="InterPro" id="IPR016156">
    <property type="entry name" value="FAD/NAD-linked_Rdtase_dimer_sf"/>
</dbReference>
<keyword evidence="4 10" id="KW-0274">FAD</keyword>
<organism evidence="13 14">
    <name type="scientific">Kozakia baliensis</name>
    <dbReference type="NCBI Taxonomy" id="153496"/>
    <lineage>
        <taxon>Bacteria</taxon>
        <taxon>Pseudomonadati</taxon>
        <taxon>Pseudomonadota</taxon>
        <taxon>Alphaproteobacteria</taxon>
        <taxon>Acetobacterales</taxon>
        <taxon>Acetobacteraceae</taxon>
        <taxon>Kozakia</taxon>
    </lineage>
</organism>
<evidence type="ECO:0000256" key="12">
    <source>
        <dbReference type="RuleBase" id="RU003691"/>
    </source>
</evidence>
<comment type="cofactor">
    <cofactor evidence="10">
        <name>FAD</name>
        <dbReference type="ChEBI" id="CHEBI:57692"/>
    </cofactor>
    <text evidence="10">Binds 1 FAD per subunit.</text>
</comment>
<dbReference type="GO" id="GO:0005829">
    <property type="term" value="C:cytosol"/>
    <property type="evidence" value="ECO:0007669"/>
    <property type="project" value="TreeGrafter"/>
</dbReference>
<comment type="subunit">
    <text evidence="2">Homodimer.</text>
</comment>
<dbReference type="PROSITE" id="PS00076">
    <property type="entry name" value="PYRIDINE_REDOX_1"/>
    <property type="match status" value="1"/>
</dbReference>
<proteinExistence type="inferred from homology"/>
<protein>
    <submittedName>
        <fullName evidence="13">Glutathione-disulfide reductase</fullName>
    </submittedName>
</protein>
<feature type="binding site" evidence="10">
    <location>
        <position position="269"/>
    </location>
    <ligand>
        <name>NAD(+)</name>
        <dbReference type="ChEBI" id="CHEBI:57540"/>
    </ligand>
</feature>
<dbReference type="NCBIfam" id="NF004776">
    <property type="entry name" value="PRK06116.1"/>
    <property type="match status" value="1"/>
</dbReference>
<comment type="similarity">
    <text evidence="1 12">Belongs to the class-I pyridine nucleotide-disulfide oxidoreductase family.</text>
</comment>
<evidence type="ECO:0000313" key="14">
    <source>
        <dbReference type="Proteomes" id="UP000179145"/>
    </source>
</evidence>
<dbReference type="AlphaFoldDB" id="A0A1D8UX85"/>
<evidence type="ECO:0000256" key="11">
    <source>
        <dbReference type="PIRSR" id="PIRSR000350-4"/>
    </source>
</evidence>
<dbReference type="GO" id="GO:0006749">
    <property type="term" value="P:glutathione metabolic process"/>
    <property type="evidence" value="ECO:0007669"/>
    <property type="project" value="TreeGrafter"/>
</dbReference>
<dbReference type="OrthoDB" id="9764616at2"/>
<dbReference type="EMBL" id="CP014674">
    <property type="protein sequence ID" value="AOX18242.1"/>
    <property type="molecule type" value="Genomic_DNA"/>
</dbReference>
<dbReference type="Pfam" id="PF02852">
    <property type="entry name" value="Pyr_redox_dim"/>
    <property type="match status" value="1"/>
</dbReference>
<feature type="binding site" evidence="10">
    <location>
        <begin position="146"/>
        <end position="148"/>
    </location>
    <ligand>
        <name>FAD</name>
        <dbReference type="ChEBI" id="CHEBI:57692"/>
    </ligand>
</feature>
<keyword evidence="14" id="KW-1185">Reference proteome</keyword>
<name>A0A1D8UX85_9PROT</name>
<dbReference type="SUPFAM" id="SSF55424">
    <property type="entry name" value="FAD/NAD-linked reductases, dimerisation (C-terminal) domain"/>
    <property type="match status" value="1"/>
</dbReference>
<dbReference type="Gene3D" id="3.50.50.60">
    <property type="entry name" value="FAD/NAD(P)-binding domain"/>
    <property type="match status" value="2"/>
</dbReference>
<dbReference type="InterPro" id="IPR012999">
    <property type="entry name" value="Pyr_OxRdtase_I_AS"/>
</dbReference>
<dbReference type="PRINTS" id="PR00411">
    <property type="entry name" value="PNDRDTASEI"/>
</dbReference>
<dbReference type="InterPro" id="IPR023753">
    <property type="entry name" value="FAD/NAD-binding_dom"/>
</dbReference>
<dbReference type="GO" id="GO:0045454">
    <property type="term" value="P:cell redox homeostasis"/>
    <property type="evidence" value="ECO:0007669"/>
    <property type="project" value="InterPro"/>
</dbReference>
<dbReference type="PANTHER" id="PTHR42737">
    <property type="entry name" value="GLUTATHIONE REDUCTASE"/>
    <property type="match status" value="1"/>
</dbReference>
<dbReference type="InterPro" id="IPR046952">
    <property type="entry name" value="GSHR/TRXR-like"/>
</dbReference>
<dbReference type="Pfam" id="PF07992">
    <property type="entry name" value="Pyr_redox_2"/>
    <property type="match status" value="1"/>
</dbReference>
<dbReference type="InterPro" id="IPR001100">
    <property type="entry name" value="Pyr_nuc-diS_OxRdtase"/>
</dbReference>
<dbReference type="Proteomes" id="UP000179145">
    <property type="component" value="Chromosome"/>
</dbReference>
<dbReference type="KEGG" id="kba:A0U89_09240"/>
<keyword evidence="6 12" id="KW-0560">Oxidoreductase</keyword>
<dbReference type="GO" id="GO:0004362">
    <property type="term" value="F:glutathione-disulfide reductase (NADPH) activity"/>
    <property type="evidence" value="ECO:0007669"/>
    <property type="project" value="TreeGrafter"/>
</dbReference>
<feature type="active site" description="Proton acceptor" evidence="9">
    <location>
        <position position="441"/>
    </location>
</feature>
<keyword evidence="7" id="KW-1015">Disulfide bond</keyword>
<evidence type="ECO:0000256" key="8">
    <source>
        <dbReference type="ARBA" id="ARBA00023284"/>
    </source>
</evidence>
<keyword evidence="10" id="KW-0547">Nucleotide-binding</keyword>
<dbReference type="InterPro" id="IPR004099">
    <property type="entry name" value="Pyr_nucl-diS_OxRdtase_dimer"/>
</dbReference>
<evidence type="ECO:0000256" key="2">
    <source>
        <dbReference type="ARBA" id="ARBA00011738"/>
    </source>
</evidence>
<evidence type="ECO:0000256" key="10">
    <source>
        <dbReference type="PIRSR" id="PIRSR000350-3"/>
    </source>
</evidence>
<dbReference type="PIRSF" id="PIRSF000350">
    <property type="entry name" value="Mercury_reductase_MerA"/>
    <property type="match status" value="1"/>
</dbReference>
<gene>
    <name evidence="13" type="ORF">A0U89_09240</name>
</gene>
<keyword evidence="8 12" id="KW-0676">Redox-active center</keyword>
<keyword evidence="10" id="KW-0520">NAD</keyword>
<dbReference type="PANTHER" id="PTHR42737:SF2">
    <property type="entry name" value="GLUTATHIONE REDUCTASE"/>
    <property type="match status" value="1"/>
</dbReference>
<dbReference type="STRING" id="153496.A0U89_09240"/>
<keyword evidence="5" id="KW-0521">NADP</keyword>
<evidence type="ECO:0000256" key="4">
    <source>
        <dbReference type="ARBA" id="ARBA00022827"/>
    </source>
</evidence>
<dbReference type="SUPFAM" id="SSF51905">
    <property type="entry name" value="FAD/NAD(P)-binding domain"/>
    <property type="match status" value="1"/>
</dbReference>
<evidence type="ECO:0000256" key="6">
    <source>
        <dbReference type="ARBA" id="ARBA00023002"/>
    </source>
</evidence>
<accession>A0A1D8UX85</accession>
<keyword evidence="3 12" id="KW-0285">Flavoprotein</keyword>
<evidence type="ECO:0000313" key="13">
    <source>
        <dbReference type="EMBL" id="AOX18242.1"/>
    </source>
</evidence>
<dbReference type="RefSeq" id="WP_070403741.1">
    <property type="nucleotide sequence ID" value="NZ_BJVW01000001.1"/>
</dbReference>
<evidence type="ECO:0000256" key="5">
    <source>
        <dbReference type="ARBA" id="ARBA00022857"/>
    </source>
</evidence>
<dbReference type="FunFam" id="3.50.50.60:FF:000051">
    <property type="entry name" value="Glutathione reductase"/>
    <property type="match status" value="1"/>
</dbReference>
<feature type="binding site" evidence="10">
    <location>
        <begin position="181"/>
        <end position="188"/>
    </location>
    <ligand>
        <name>NAD(+)</name>
        <dbReference type="ChEBI" id="CHEBI:57540"/>
    </ligand>
</feature>
<sequence length="462" mass="50423">MQEFDLFVIGAGSGGVRCARIAAQHGAKVGIAESRHWGGTCVNLGCVPKKLMVYAAEYGDMAADARAYGWEMQAGAHDWKKLIVAKDREIERLNHVYVSMLEKTGVSLFTGRAKFIDAHTVEIGPGPLDTDATPQRITAKNIVIATGSAPERLPIEGAELGIVSDDAFHLPERPKRICIVGSGYIGVEFAGIFAGLGSQVDLVYRQPLPLRGFDEELRMHLGNAFSDYGIRSHIATSPQRVRRRPDGALDVELNSGQTVETDCVFFATGRKPNIASLGLEAAGVRVEDGRIAVDRESATNIPGIYAIGDVTDRINLTPVAIAEGHMLAEKLFAKSEREWSFSTTPKAVFFSEPLATVGLTEEEARRKTSLIIYTAQFRPMRQTISGRSRKTFMKLIVDARTDIVLGVHMMGDAAAELMQGLAIAVTAKLSKQDFDRTIGIHPTTAEEFVTMRTPTRHVEKQN</sequence>
<dbReference type="InterPro" id="IPR036188">
    <property type="entry name" value="FAD/NAD-bd_sf"/>
</dbReference>
<evidence type="ECO:0000256" key="9">
    <source>
        <dbReference type="PIRSR" id="PIRSR000350-2"/>
    </source>
</evidence>
<evidence type="ECO:0000256" key="7">
    <source>
        <dbReference type="ARBA" id="ARBA00023157"/>
    </source>
</evidence>
<dbReference type="GO" id="GO:0034599">
    <property type="term" value="P:cellular response to oxidative stress"/>
    <property type="evidence" value="ECO:0007669"/>
    <property type="project" value="TreeGrafter"/>
</dbReference>
<dbReference type="eggNOG" id="COG1249">
    <property type="taxonomic scope" value="Bacteria"/>
</dbReference>
<evidence type="ECO:0000256" key="3">
    <source>
        <dbReference type="ARBA" id="ARBA00022630"/>
    </source>
</evidence>
<dbReference type="GO" id="GO:0050660">
    <property type="term" value="F:flavin adenine dinucleotide binding"/>
    <property type="evidence" value="ECO:0007669"/>
    <property type="project" value="InterPro"/>
</dbReference>
<feature type="binding site" evidence="10">
    <location>
        <position position="309"/>
    </location>
    <ligand>
        <name>FAD</name>
        <dbReference type="ChEBI" id="CHEBI:57692"/>
    </ligand>
</feature>
<dbReference type="PRINTS" id="PR00368">
    <property type="entry name" value="FADPNR"/>
</dbReference>
<reference evidence="13 14" key="1">
    <citation type="journal article" date="2016" name="Microb. Cell Fact.">
        <title>Dissection of exopolysaccharide biosynthesis in Kozakia baliensis.</title>
        <authorList>
            <person name="Brandt J.U."/>
            <person name="Jakob F."/>
            <person name="Behr J."/>
            <person name="Geissler A.J."/>
            <person name="Vogel R.F."/>
        </authorList>
    </citation>
    <scope>NUCLEOTIDE SEQUENCE [LARGE SCALE GENOMIC DNA]</scope>
    <source>
        <strain evidence="13 14">DSM 14400</strain>
    </source>
</reference>
<feature type="disulfide bond" description="Redox-active" evidence="11">
    <location>
        <begin position="41"/>
        <end position="46"/>
    </location>
</feature>
<evidence type="ECO:0000256" key="1">
    <source>
        <dbReference type="ARBA" id="ARBA00007532"/>
    </source>
</evidence>
<dbReference type="Gene3D" id="3.30.390.30">
    <property type="match status" value="1"/>
</dbReference>